<protein>
    <recommendedName>
        <fullName evidence="6 7">Methionine aminopeptidase</fullName>
        <shortName evidence="6">MAP</shortName>
        <shortName evidence="6">MetAP</shortName>
        <ecNumber evidence="6 7">3.4.11.18</ecNumber>
    </recommendedName>
    <alternativeName>
        <fullName evidence="6">Peptidase M</fullName>
    </alternativeName>
</protein>
<comment type="subunit">
    <text evidence="6">Monomer.</text>
</comment>
<feature type="binding site" evidence="6">
    <location>
        <position position="176"/>
    </location>
    <ligand>
        <name>substrate</name>
    </ligand>
</feature>
<dbReference type="PROSITE" id="PS00680">
    <property type="entry name" value="MAP_1"/>
    <property type="match status" value="1"/>
</dbReference>
<dbReference type="InterPro" id="IPR036005">
    <property type="entry name" value="Creatinase/aminopeptidase-like"/>
</dbReference>
<comment type="cofactor">
    <cofactor evidence="6">
        <name>Co(2+)</name>
        <dbReference type="ChEBI" id="CHEBI:48828"/>
    </cofactor>
    <cofactor evidence="6">
        <name>Zn(2+)</name>
        <dbReference type="ChEBI" id="CHEBI:29105"/>
    </cofactor>
    <cofactor evidence="6">
        <name>Mn(2+)</name>
        <dbReference type="ChEBI" id="CHEBI:29035"/>
    </cofactor>
    <cofactor evidence="6">
        <name>Fe(2+)</name>
        <dbReference type="ChEBI" id="CHEBI:29033"/>
    </cofactor>
    <text evidence="6">Binds 2 divalent metal cations per subunit. Has a high-affinity and a low affinity metal-binding site. The true nature of the physiological cofactor is under debate. The enzyme is active with cobalt, zinc, manganese or divalent iron ions. Most likely, methionine aminopeptidases function as mononuclear Fe(2+)-metalloproteases under physiological conditions, and the catalytically relevant metal-binding site has been assigned to the histidine-containing high-affinity site.</text>
</comment>
<evidence type="ECO:0000256" key="2">
    <source>
        <dbReference type="ARBA" id="ARBA00022438"/>
    </source>
</evidence>
<comment type="catalytic activity">
    <reaction evidence="6 7">
        <text>Release of N-terminal amino acids, preferentially methionine, from peptides and arylamides.</text>
        <dbReference type="EC" id="3.4.11.18"/>
    </reaction>
</comment>
<evidence type="ECO:0000259" key="8">
    <source>
        <dbReference type="Pfam" id="PF00557"/>
    </source>
</evidence>
<dbReference type="InterPro" id="IPR000994">
    <property type="entry name" value="Pept_M24"/>
</dbReference>
<dbReference type="GO" id="GO:0004239">
    <property type="term" value="F:initiator methionyl aminopeptidase activity"/>
    <property type="evidence" value="ECO:0007669"/>
    <property type="project" value="UniProtKB-UniRule"/>
</dbReference>
<accession>A0A1T1AXS9</accession>
<sequence length="265" mass="28673">MMSHTKSLENLAKMRDAAQVLVGALEMVGAHVKPGVSTAFLDKLCHDYIVDHGCVPSCVGYEGYQHATCISVNHVVCHGIPGDKTLKDGDMLNIDVVAARDGWHADSSAMYFAGQPSIAAKRLATITQESLYLGILEVKPGAPLGNIGATIQAHAGKHGYSVVRDFCGHGIGAAMHEEPEVRHFGKRGSGDLMLPGMTFTIEPMLNAGRPDVHVLSDDWTVVTKDHSLSAQWEHTVLVTNTGFEILTLRPSEVERWDKFKAAHGR</sequence>
<proteinExistence type="inferred from homology"/>
<comment type="similarity">
    <text evidence="6">Belongs to the peptidase M24A family. Methionine aminopeptidase type 1 subfamily.</text>
</comment>
<dbReference type="CDD" id="cd01086">
    <property type="entry name" value="MetAP1"/>
    <property type="match status" value="1"/>
</dbReference>
<evidence type="ECO:0000313" key="9">
    <source>
        <dbReference type="EMBL" id="OOV08922.1"/>
    </source>
</evidence>
<keyword evidence="10" id="KW-1185">Reference proteome</keyword>
<evidence type="ECO:0000256" key="4">
    <source>
        <dbReference type="ARBA" id="ARBA00022723"/>
    </source>
</evidence>
<comment type="function">
    <text evidence="1 6">Removes the N-terminal methionine from nascent proteins. The N-terminal methionine is often cleaved when the second residue in the primary sequence is small and uncharged (Met-Ala-, Cys, Gly, Pro, Ser, Thr, or Val). Requires deformylation of the N(alpha)-formylated initiator methionine before it can be hydrolyzed.</text>
</comment>
<evidence type="ECO:0000256" key="3">
    <source>
        <dbReference type="ARBA" id="ARBA00022670"/>
    </source>
</evidence>
<dbReference type="InterPro" id="IPR002467">
    <property type="entry name" value="Pept_M24A_MAP1"/>
</dbReference>
<comment type="caution">
    <text evidence="9">The sequence shown here is derived from an EMBL/GenBank/DDBJ whole genome shotgun (WGS) entry which is preliminary data.</text>
</comment>
<feature type="binding site" evidence="6">
    <location>
        <position position="78"/>
    </location>
    <ligand>
        <name>substrate</name>
    </ligand>
</feature>
<dbReference type="RefSeq" id="WP_078366791.1">
    <property type="nucleotide sequence ID" value="NZ_NRRK01000018.1"/>
</dbReference>
<dbReference type="GO" id="GO:0046872">
    <property type="term" value="F:metal ion binding"/>
    <property type="evidence" value="ECO:0007669"/>
    <property type="project" value="UniProtKB-UniRule"/>
</dbReference>
<feature type="domain" description="Peptidase M24" evidence="8">
    <location>
        <begin position="13"/>
        <end position="240"/>
    </location>
</feature>
<keyword evidence="4 6" id="KW-0479">Metal-binding</keyword>
<evidence type="ECO:0000256" key="6">
    <source>
        <dbReference type="HAMAP-Rule" id="MF_01974"/>
    </source>
</evidence>
<dbReference type="SUPFAM" id="SSF55920">
    <property type="entry name" value="Creatinase/aminopeptidase"/>
    <property type="match status" value="1"/>
</dbReference>
<evidence type="ECO:0000256" key="5">
    <source>
        <dbReference type="ARBA" id="ARBA00022801"/>
    </source>
</evidence>
<organism evidence="9 10">
    <name type="scientific">Rhodoferax fermentans</name>
    <dbReference type="NCBI Taxonomy" id="28066"/>
    <lineage>
        <taxon>Bacteria</taxon>
        <taxon>Pseudomonadati</taxon>
        <taxon>Pseudomonadota</taxon>
        <taxon>Betaproteobacteria</taxon>
        <taxon>Burkholderiales</taxon>
        <taxon>Comamonadaceae</taxon>
        <taxon>Rhodoferax</taxon>
    </lineage>
</organism>
<evidence type="ECO:0000256" key="1">
    <source>
        <dbReference type="ARBA" id="ARBA00002521"/>
    </source>
</evidence>
<dbReference type="AlphaFoldDB" id="A0A1T1AXS9"/>
<feature type="binding site" evidence="6">
    <location>
        <position position="106"/>
    </location>
    <ligand>
        <name>a divalent metal cation</name>
        <dbReference type="ChEBI" id="CHEBI:60240"/>
        <label>2</label>
        <note>catalytic</note>
    </ligand>
</feature>
<dbReference type="PANTHER" id="PTHR43330">
    <property type="entry name" value="METHIONINE AMINOPEPTIDASE"/>
    <property type="match status" value="1"/>
</dbReference>
<dbReference type="PANTHER" id="PTHR43330:SF27">
    <property type="entry name" value="METHIONINE AMINOPEPTIDASE"/>
    <property type="match status" value="1"/>
</dbReference>
<feature type="binding site" evidence="6">
    <location>
        <position position="233"/>
    </location>
    <ligand>
        <name>a divalent metal cation</name>
        <dbReference type="ChEBI" id="CHEBI:60240"/>
        <label>2</label>
        <note>catalytic</note>
    </ligand>
</feature>
<dbReference type="NCBIfam" id="TIGR00500">
    <property type="entry name" value="met_pdase_I"/>
    <property type="match status" value="1"/>
</dbReference>
<dbReference type="HAMAP" id="MF_01974">
    <property type="entry name" value="MetAP_1"/>
    <property type="match status" value="1"/>
</dbReference>
<dbReference type="Pfam" id="PF00557">
    <property type="entry name" value="Peptidase_M24"/>
    <property type="match status" value="1"/>
</dbReference>
<dbReference type="EMBL" id="MTJN01000002">
    <property type="protein sequence ID" value="OOV08922.1"/>
    <property type="molecule type" value="Genomic_DNA"/>
</dbReference>
<dbReference type="GO" id="GO:0070006">
    <property type="term" value="F:metalloaminopeptidase activity"/>
    <property type="evidence" value="ECO:0007669"/>
    <property type="project" value="UniProtKB-UniRule"/>
</dbReference>
<dbReference type="GO" id="GO:0006508">
    <property type="term" value="P:proteolysis"/>
    <property type="evidence" value="ECO:0007669"/>
    <property type="project" value="UniProtKB-KW"/>
</dbReference>
<keyword evidence="2 6" id="KW-0031">Aminopeptidase</keyword>
<evidence type="ECO:0000256" key="7">
    <source>
        <dbReference type="RuleBase" id="RU003653"/>
    </source>
</evidence>
<feature type="binding site" evidence="6">
    <location>
        <position position="169"/>
    </location>
    <ligand>
        <name>a divalent metal cation</name>
        <dbReference type="ChEBI" id="CHEBI:60240"/>
        <label>2</label>
        <note>catalytic</note>
    </ligand>
</feature>
<feature type="binding site" evidence="6">
    <location>
        <position position="202"/>
    </location>
    <ligand>
        <name>a divalent metal cation</name>
        <dbReference type="ChEBI" id="CHEBI:60240"/>
        <label>2</label>
        <note>catalytic</note>
    </ligand>
</feature>
<feature type="binding site" evidence="6">
    <location>
        <position position="106"/>
    </location>
    <ligand>
        <name>a divalent metal cation</name>
        <dbReference type="ChEBI" id="CHEBI:60240"/>
        <label>1</label>
    </ligand>
</feature>
<dbReference type="PRINTS" id="PR00599">
    <property type="entry name" value="MAPEPTIDASE"/>
</dbReference>
<evidence type="ECO:0000313" key="10">
    <source>
        <dbReference type="Proteomes" id="UP000190750"/>
    </source>
</evidence>
<dbReference type="InterPro" id="IPR001714">
    <property type="entry name" value="Pept_M24_MAP"/>
</dbReference>
<dbReference type="Proteomes" id="UP000190750">
    <property type="component" value="Unassembled WGS sequence"/>
</dbReference>
<dbReference type="EC" id="3.4.11.18" evidence="6 7"/>
<feature type="binding site" evidence="6">
    <location>
        <position position="233"/>
    </location>
    <ligand>
        <name>a divalent metal cation</name>
        <dbReference type="ChEBI" id="CHEBI:60240"/>
        <label>1</label>
    </ligand>
</feature>
<keyword evidence="5 6" id="KW-0378">Hydrolase</keyword>
<feature type="binding site" evidence="6">
    <location>
        <position position="95"/>
    </location>
    <ligand>
        <name>a divalent metal cation</name>
        <dbReference type="ChEBI" id="CHEBI:60240"/>
        <label>1</label>
    </ligand>
</feature>
<dbReference type="Gene3D" id="3.90.230.10">
    <property type="entry name" value="Creatinase/methionine aminopeptidase superfamily"/>
    <property type="match status" value="1"/>
</dbReference>
<name>A0A1T1AXS9_RHOFE</name>
<reference evidence="9 10" key="1">
    <citation type="submission" date="2017-01" db="EMBL/GenBank/DDBJ databases">
        <title>Genome sequencing of Rhodoferax fermentans JCM 7819.</title>
        <authorList>
            <person name="Kim Y.J."/>
            <person name="Farh M.E.-A."/>
            <person name="Yang D.-C."/>
        </authorList>
    </citation>
    <scope>NUCLEOTIDE SEQUENCE [LARGE SCALE GENOMIC DNA]</scope>
    <source>
        <strain evidence="9 10">JCM 7819</strain>
    </source>
</reference>
<gene>
    <name evidence="6" type="primary">map</name>
    <name evidence="9" type="ORF">RF819_05810</name>
</gene>
<keyword evidence="3 6" id="KW-0645">Protease</keyword>
<dbReference type="GO" id="GO:0005829">
    <property type="term" value="C:cytosol"/>
    <property type="evidence" value="ECO:0007669"/>
    <property type="project" value="TreeGrafter"/>
</dbReference>
<dbReference type="STRING" id="28066.RF819_05810"/>